<dbReference type="RefSeq" id="WP_305169140.1">
    <property type="nucleotide sequence ID" value="NZ_JAUUUU010000001.1"/>
</dbReference>
<evidence type="ECO:0000313" key="4">
    <source>
        <dbReference type="EMBL" id="MDP1519628.1"/>
    </source>
</evidence>
<reference evidence="4" key="1">
    <citation type="journal article" date="2010" name="Int. J. Syst. Evol. Microbiol.">
        <title>Porticoccus litoralis gen. nov., sp. nov., a gammaproteobacterium isolated from the Yellow Sea.</title>
        <authorList>
            <person name="Oh H.M."/>
            <person name="Kim H."/>
            <person name="Kim K.M."/>
            <person name="Min G.S."/>
            <person name="Cho J.C."/>
        </authorList>
    </citation>
    <scope>NUCLEOTIDE SEQUENCE</scope>
    <source>
        <strain evidence="4">DSM 25064</strain>
    </source>
</reference>
<dbReference type="Gene3D" id="3.30.2020.30">
    <property type="match status" value="1"/>
</dbReference>
<dbReference type="AlphaFoldDB" id="A0AAW8B3C7"/>
<feature type="domain" description="Gamma-butyrobetaine hydroxylase-like N-terminal" evidence="3">
    <location>
        <begin position="8"/>
        <end position="90"/>
    </location>
</feature>
<evidence type="ECO:0000313" key="5">
    <source>
        <dbReference type="Proteomes" id="UP001178354"/>
    </source>
</evidence>
<keyword evidence="5" id="KW-1185">Reference proteome</keyword>
<evidence type="ECO:0000256" key="2">
    <source>
        <dbReference type="ARBA" id="ARBA00023004"/>
    </source>
</evidence>
<sequence length="131" mass="14535">MLPNKVKVGKEDGSLTLEYPDGACFTMSGEYLRVHSPSAEVKGHGPGQEVLQHGKQGVRVTGAAASGNYALTLTFSDGHNSGIFSWDYLRDLAQNHEQYWQHYLDKLTQSGRFRDANTQPVKLMDPRSPKN</sequence>
<reference evidence="4" key="2">
    <citation type="submission" date="2023-08" db="EMBL/GenBank/DDBJ databases">
        <authorList>
            <person name="Luo J."/>
        </authorList>
    </citation>
    <scope>NUCLEOTIDE SEQUENCE</scope>
    <source>
        <strain evidence="4">DSM 25064</strain>
    </source>
</reference>
<dbReference type="GO" id="GO:0046872">
    <property type="term" value="F:metal ion binding"/>
    <property type="evidence" value="ECO:0007669"/>
    <property type="project" value="UniProtKB-KW"/>
</dbReference>
<dbReference type="Proteomes" id="UP001178354">
    <property type="component" value="Unassembled WGS sequence"/>
</dbReference>
<dbReference type="PANTHER" id="PTHR35303">
    <property type="entry name" value="OS02G0197800 PROTEIN"/>
    <property type="match status" value="1"/>
</dbReference>
<proteinExistence type="predicted"/>
<dbReference type="Pfam" id="PF06155">
    <property type="entry name" value="GBBH-like_N"/>
    <property type="match status" value="1"/>
</dbReference>
<keyword evidence="2" id="KW-0408">Iron</keyword>
<dbReference type="EMBL" id="JAUUUU010000001">
    <property type="protein sequence ID" value="MDP1519628.1"/>
    <property type="molecule type" value="Genomic_DNA"/>
</dbReference>
<dbReference type="InterPro" id="IPR010376">
    <property type="entry name" value="GBBH-like_N"/>
</dbReference>
<evidence type="ECO:0000259" key="3">
    <source>
        <dbReference type="Pfam" id="PF06155"/>
    </source>
</evidence>
<evidence type="ECO:0000256" key="1">
    <source>
        <dbReference type="ARBA" id="ARBA00022723"/>
    </source>
</evidence>
<keyword evidence="1" id="KW-0479">Metal-binding</keyword>
<name>A0AAW8B3C7_9GAMM</name>
<dbReference type="PANTHER" id="PTHR35303:SF5">
    <property type="entry name" value="OS02G0197800 PROTEIN"/>
    <property type="match status" value="1"/>
</dbReference>
<protein>
    <submittedName>
        <fullName evidence="4">DUF971 domain-containing protein</fullName>
    </submittedName>
</protein>
<organism evidence="4 5">
    <name type="scientific">Porticoccus litoralis</name>
    <dbReference type="NCBI Taxonomy" id="434086"/>
    <lineage>
        <taxon>Bacteria</taxon>
        <taxon>Pseudomonadati</taxon>
        <taxon>Pseudomonadota</taxon>
        <taxon>Gammaproteobacteria</taxon>
        <taxon>Cellvibrionales</taxon>
        <taxon>Porticoccaceae</taxon>
        <taxon>Porticoccus</taxon>
    </lineage>
</organism>
<gene>
    <name evidence="4" type="ORF">Q8A57_01425</name>
</gene>
<comment type="caution">
    <text evidence="4">The sequence shown here is derived from an EMBL/GenBank/DDBJ whole genome shotgun (WGS) entry which is preliminary data.</text>
</comment>
<dbReference type="InterPro" id="IPR038492">
    <property type="entry name" value="GBBH-like_N_sf"/>
</dbReference>
<accession>A0AAW8B3C7</accession>